<feature type="binding site" evidence="6">
    <location>
        <position position="170"/>
    </location>
    <ligand>
        <name>Zn(2+)</name>
        <dbReference type="ChEBI" id="CHEBI:29105"/>
    </ligand>
</feature>
<evidence type="ECO:0000256" key="4">
    <source>
        <dbReference type="ARBA" id="ARBA00022835"/>
    </source>
</evidence>
<comment type="subunit">
    <text evidence="6">Component of the archaeal exosome complex. Forms a trimer of Rrp4 and/or Csl4 subunits. The trimer associates with an hexameric ring-like arrangement composed of 3 Rrp41-Rrp42 heterodimers. Interacts with DnaG.</text>
</comment>
<name>A3DM80_STAMF</name>
<dbReference type="GO" id="GO:0008270">
    <property type="term" value="F:zinc ion binding"/>
    <property type="evidence" value="ECO:0007669"/>
    <property type="project" value="UniProtKB-UniRule"/>
</dbReference>
<comment type="similarity">
    <text evidence="6">Belongs to the CSL4 family.</text>
</comment>
<keyword evidence="3 6" id="KW-0862">Zinc</keyword>
<dbReference type="KEGG" id="smr:Smar_0634"/>
<dbReference type="HAMAP" id="MF_00975">
    <property type="entry name" value="Exosome_Csl4"/>
    <property type="match status" value="1"/>
</dbReference>
<protein>
    <recommendedName>
        <fullName evidence="6">Exosome complex component Csl4</fullName>
    </recommendedName>
</protein>
<dbReference type="NCBIfam" id="NF034126">
    <property type="entry name" value="PRK09521.1"/>
    <property type="match status" value="1"/>
</dbReference>
<gene>
    <name evidence="6" type="primary">csl4</name>
    <name evidence="8" type="ordered locus">Smar_0634</name>
</gene>
<dbReference type="PROSITE" id="PS01030">
    <property type="entry name" value="RNA_POL_M_15KD"/>
    <property type="match status" value="1"/>
</dbReference>
<evidence type="ECO:0000259" key="7">
    <source>
        <dbReference type="PROSITE" id="PS50126"/>
    </source>
</evidence>
<dbReference type="SUPFAM" id="SSF50249">
    <property type="entry name" value="Nucleic acid-binding proteins"/>
    <property type="match status" value="1"/>
</dbReference>
<evidence type="ECO:0000256" key="5">
    <source>
        <dbReference type="ARBA" id="ARBA00023163"/>
    </source>
</evidence>
<dbReference type="Gene3D" id="2.40.50.140">
    <property type="entry name" value="Nucleic acid-binding proteins"/>
    <property type="match status" value="1"/>
</dbReference>
<dbReference type="GO" id="GO:0006396">
    <property type="term" value="P:RNA processing"/>
    <property type="evidence" value="ECO:0007669"/>
    <property type="project" value="InterPro"/>
</dbReference>
<dbReference type="RefSeq" id="WP_011838931.1">
    <property type="nucleotide sequence ID" value="NC_009033.1"/>
</dbReference>
<dbReference type="OrthoDB" id="6768at2157"/>
<dbReference type="InterPro" id="IPR003029">
    <property type="entry name" value="S1_domain"/>
</dbReference>
<proteinExistence type="inferred from homology"/>
<feature type="domain" description="S1 motif" evidence="7">
    <location>
        <begin position="68"/>
        <end position="152"/>
    </location>
</feature>
<evidence type="ECO:0000256" key="2">
    <source>
        <dbReference type="ARBA" id="ARBA00022723"/>
    </source>
</evidence>
<dbReference type="EMBL" id="CP000575">
    <property type="protein sequence ID" value="ABN69740.1"/>
    <property type="molecule type" value="Genomic_DNA"/>
</dbReference>
<dbReference type="PROSITE" id="PS50126">
    <property type="entry name" value="S1"/>
    <property type="match status" value="1"/>
</dbReference>
<dbReference type="Pfam" id="PF00575">
    <property type="entry name" value="S1"/>
    <property type="match status" value="1"/>
</dbReference>
<dbReference type="InterPro" id="IPR019761">
    <property type="entry name" value="DNA-dir_RNA_pol-M_15_CS"/>
</dbReference>
<dbReference type="InterPro" id="IPR025721">
    <property type="entry name" value="Exosome_cplx_N_dom"/>
</dbReference>
<dbReference type="HOGENOM" id="CLU_067135_1_1_2"/>
<comment type="similarity">
    <text evidence="1">Belongs to the archaeal RpoM/eukaryotic RPA12/RPB9/RPC11 RNA polymerase family.</text>
</comment>
<dbReference type="STRING" id="399550.Smar_0634"/>
<evidence type="ECO:0000313" key="8">
    <source>
        <dbReference type="EMBL" id="ABN69740.1"/>
    </source>
</evidence>
<dbReference type="PANTHER" id="PTHR12686">
    <property type="entry name" value="3'-5' EXORIBONUCLEASE CSL4-RELATED"/>
    <property type="match status" value="1"/>
</dbReference>
<dbReference type="InterPro" id="IPR030850">
    <property type="entry name" value="Exosome_Csl4_arc"/>
</dbReference>
<dbReference type="Proteomes" id="UP000000254">
    <property type="component" value="Chromosome"/>
</dbReference>
<organism evidence="8 9">
    <name type="scientific">Staphylothermus marinus (strain ATCC 43588 / DSM 3639 / JCM 9404 / F1)</name>
    <dbReference type="NCBI Taxonomy" id="399550"/>
    <lineage>
        <taxon>Archaea</taxon>
        <taxon>Thermoproteota</taxon>
        <taxon>Thermoprotei</taxon>
        <taxon>Desulfurococcales</taxon>
        <taxon>Desulfurococcaceae</taxon>
        <taxon>Staphylothermus</taxon>
    </lineage>
</organism>
<reference evidence="8 9" key="2">
    <citation type="journal article" date="2009" name="Stand. Genomic Sci.">
        <title>Complete genome sequence of Staphylothermus marinus Stetter and Fiala 1986 type strain F1.</title>
        <authorList>
            <person name="Anderson I.J."/>
            <person name="Sun H."/>
            <person name="Lapidus A."/>
            <person name="Copeland A."/>
            <person name="Glavina Del Rio T."/>
            <person name="Tice H."/>
            <person name="Dalin E."/>
            <person name="Lucas S."/>
            <person name="Barry K."/>
            <person name="Land M."/>
            <person name="Richardson P."/>
            <person name="Huber H."/>
            <person name="Kyrpides N.C."/>
        </authorList>
    </citation>
    <scope>NUCLEOTIDE SEQUENCE [LARGE SCALE GENOMIC DNA]</scope>
    <source>
        <strain evidence="9">ATCC 43588 / DSM 3639 / JCM 9404 / F1</strain>
    </source>
</reference>
<dbReference type="PANTHER" id="PTHR12686:SF8">
    <property type="entry name" value="EXOSOME COMPLEX COMPONENT CSL4"/>
    <property type="match status" value="1"/>
</dbReference>
<feature type="binding site" evidence="6">
    <location>
        <position position="173"/>
    </location>
    <ligand>
        <name>Zn(2+)</name>
        <dbReference type="ChEBI" id="CHEBI:29105"/>
    </ligand>
</feature>
<dbReference type="GO" id="GO:0005737">
    <property type="term" value="C:cytoplasm"/>
    <property type="evidence" value="ECO:0007669"/>
    <property type="project" value="UniProtKB-SubCell"/>
</dbReference>
<dbReference type="GeneID" id="4907038"/>
<dbReference type="GO" id="GO:0000178">
    <property type="term" value="C:exosome (RNase complex)"/>
    <property type="evidence" value="ECO:0007669"/>
    <property type="project" value="UniProtKB-KW"/>
</dbReference>
<evidence type="ECO:0000256" key="1">
    <source>
        <dbReference type="ARBA" id="ARBA00008925"/>
    </source>
</evidence>
<reference evidence="9" key="1">
    <citation type="journal article" date="2009" name="BMC Genomics">
        <title>The complete genome sequence of Staphylothermus marinus reveals differences in sulfur metabolism among heterotrophic Crenarchaeota.</title>
        <authorList>
            <person name="Anderson I.J."/>
            <person name="Dharmarajan L."/>
            <person name="Rodriguez J."/>
            <person name="Hooper S."/>
            <person name="Porat I."/>
            <person name="Ulrich L.E."/>
            <person name="Elkins J.G."/>
            <person name="Mavromatis K."/>
            <person name="Sun H."/>
            <person name="Land M."/>
            <person name="Lapidus A."/>
            <person name="Lucas S."/>
            <person name="Barry K."/>
            <person name="Huber H."/>
            <person name="Zhulin I.B."/>
            <person name="Whitman W.B."/>
            <person name="Mukhopadhyay B."/>
            <person name="Woese C."/>
            <person name="Bristow J."/>
            <person name="Kyrpides N."/>
        </authorList>
    </citation>
    <scope>NUCLEOTIDE SEQUENCE [LARGE SCALE GENOMIC DNA]</scope>
    <source>
        <strain evidence="9">ATCC 43588 / DSM 3639 / JCM 9404 / F1</strain>
    </source>
</reference>
<dbReference type="InterPro" id="IPR012340">
    <property type="entry name" value="NA-bd_OB-fold"/>
</dbReference>
<keyword evidence="9" id="KW-1185">Reference proteome</keyword>
<dbReference type="Gene3D" id="2.40.50.100">
    <property type="match status" value="1"/>
</dbReference>
<dbReference type="Gene3D" id="2.20.70.10">
    <property type="match status" value="1"/>
</dbReference>
<feature type="binding site" evidence="6">
    <location>
        <position position="157"/>
    </location>
    <ligand>
        <name>Zn(2+)</name>
        <dbReference type="ChEBI" id="CHEBI:29105"/>
    </ligand>
</feature>
<keyword evidence="2 6" id="KW-0479">Metal-binding</keyword>
<evidence type="ECO:0000256" key="6">
    <source>
        <dbReference type="HAMAP-Rule" id="MF_00975"/>
    </source>
</evidence>
<dbReference type="GO" id="GO:0003676">
    <property type="term" value="F:nucleic acid binding"/>
    <property type="evidence" value="ECO:0007669"/>
    <property type="project" value="InterPro"/>
</dbReference>
<sequence>MERIRQGVLVLPGDVIGVEEEYFPGQGVYVNGKGYLRSQLIGRVLIDIVKRTINVRNIHGKPYVPKAGDIVEGIVSSVSEDLAFIDIYAIEEKPTRTTSFTGILHVSQASSEYIETMYDAMRIGDIVRARVINSNHPFQLTTKEPRLGVIAAFCTKCGSLLRKQDDKLVCPICGNVEKRKVSASYVFR</sequence>
<comment type="function">
    <text evidence="6">Non-catalytic component of the exosome, which is a complex involved in RNA degradation. Increases the RNA binding and the efficiency of RNA degradation. Helpful for the interaction of the exosome with A-poor RNAs.</text>
</comment>
<evidence type="ECO:0000256" key="3">
    <source>
        <dbReference type="ARBA" id="ARBA00022833"/>
    </source>
</evidence>
<dbReference type="AlphaFoldDB" id="A3DM80"/>
<dbReference type="SUPFAM" id="SSF110324">
    <property type="entry name" value="Ribosomal L27 protein-like"/>
    <property type="match status" value="1"/>
</dbReference>
<dbReference type="Pfam" id="PF14382">
    <property type="entry name" value="ECR1_N"/>
    <property type="match status" value="1"/>
</dbReference>
<keyword evidence="6" id="KW-0963">Cytoplasm</keyword>
<feature type="binding site" evidence="6">
    <location>
        <position position="154"/>
    </location>
    <ligand>
        <name>Zn(2+)</name>
        <dbReference type="ChEBI" id="CHEBI:29105"/>
    </ligand>
</feature>
<evidence type="ECO:0000313" key="9">
    <source>
        <dbReference type="Proteomes" id="UP000000254"/>
    </source>
</evidence>
<keyword evidence="4 6" id="KW-0271">Exosome</keyword>
<comment type="subcellular location">
    <subcellularLocation>
        <location evidence="6">Cytoplasm</location>
    </subcellularLocation>
</comment>
<dbReference type="eggNOG" id="arCOG00676">
    <property type="taxonomic scope" value="Archaea"/>
</dbReference>
<accession>A3DM80</accession>
<dbReference type="InterPro" id="IPR039771">
    <property type="entry name" value="Csl4"/>
</dbReference>
<dbReference type="SMART" id="SM00316">
    <property type="entry name" value="S1"/>
    <property type="match status" value="1"/>
</dbReference>
<dbReference type="GO" id="GO:0006401">
    <property type="term" value="P:RNA catabolic process"/>
    <property type="evidence" value="ECO:0007669"/>
    <property type="project" value="UniProtKB-UniRule"/>
</dbReference>
<keyword evidence="5" id="KW-0804">Transcription</keyword>